<dbReference type="Pfam" id="PF03184">
    <property type="entry name" value="DDE_1"/>
    <property type="match status" value="1"/>
</dbReference>
<evidence type="ECO:0000313" key="7">
    <source>
        <dbReference type="EMBL" id="GFX92927.1"/>
    </source>
</evidence>
<dbReference type="GO" id="GO:0003677">
    <property type="term" value="F:DNA binding"/>
    <property type="evidence" value="ECO:0007669"/>
    <property type="project" value="UniProtKB-UniRule"/>
</dbReference>
<dbReference type="PROSITE" id="PS50960">
    <property type="entry name" value="HTH_PSQ"/>
    <property type="match status" value="1"/>
</dbReference>
<name>A0A8X6V2N9_TRICX</name>
<dbReference type="SMART" id="SM00674">
    <property type="entry name" value="CENPB"/>
    <property type="match status" value="1"/>
</dbReference>
<dbReference type="Pfam" id="PF03221">
    <property type="entry name" value="HTH_Tnp_Tc5"/>
    <property type="match status" value="1"/>
</dbReference>
<evidence type="ECO:0000256" key="4">
    <source>
        <dbReference type="PROSITE-ProRule" id="PRU00320"/>
    </source>
</evidence>
<evidence type="ECO:0000313" key="8">
    <source>
        <dbReference type="Proteomes" id="UP000887159"/>
    </source>
</evidence>
<keyword evidence="8" id="KW-1185">Reference proteome</keyword>
<accession>A0A8X6V2N9</accession>
<dbReference type="Pfam" id="PF04218">
    <property type="entry name" value="CENP-B_N"/>
    <property type="match status" value="1"/>
</dbReference>
<dbReference type="PROSITE" id="PS51253">
    <property type="entry name" value="HTH_CENPB"/>
    <property type="match status" value="1"/>
</dbReference>
<dbReference type="PANTHER" id="PTHR19303">
    <property type="entry name" value="TRANSPOSON"/>
    <property type="match status" value="1"/>
</dbReference>
<dbReference type="GO" id="GO:0005634">
    <property type="term" value="C:nucleus"/>
    <property type="evidence" value="ECO:0007669"/>
    <property type="project" value="UniProtKB-SubCell"/>
</dbReference>
<feature type="domain" description="HTH psq-type" evidence="5">
    <location>
        <begin position="1"/>
        <end position="52"/>
    </location>
</feature>
<keyword evidence="2 4" id="KW-0238">DNA-binding</keyword>
<comment type="subcellular location">
    <subcellularLocation>
        <location evidence="1 4">Nucleus</location>
    </subcellularLocation>
</comment>
<dbReference type="InterPro" id="IPR006600">
    <property type="entry name" value="HTH_CenpB_DNA-bd_dom"/>
</dbReference>
<keyword evidence="3 4" id="KW-0539">Nucleus</keyword>
<dbReference type="AlphaFoldDB" id="A0A8X6V2N9"/>
<dbReference type="InterPro" id="IPR004875">
    <property type="entry name" value="DDE_SF_endonuclease_dom"/>
</dbReference>
<evidence type="ECO:0000256" key="2">
    <source>
        <dbReference type="ARBA" id="ARBA00023125"/>
    </source>
</evidence>
<evidence type="ECO:0000259" key="5">
    <source>
        <dbReference type="PROSITE" id="PS50960"/>
    </source>
</evidence>
<dbReference type="SUPFAM" id="SSF46689">
    <property type="entry name" value="Homeodomain-like"/>
    <property type="match status" value="2"/>
</dbReference>
<organism evidence="7 8">
    <name type="scientific">Trichonephila clavipes</name>
    <name type="common">Golden silk orbweaver</name>
    <name type="synonym">Nephila clavipes</name>
    <dbReference type="NCBI Taxonomy" id="2585209"/>
    <lineage>
        <taxon>Eukaryota</taxon>
        <taxon>Metazoa</taxon>
        <taxon>Ecdysozoa</taxon>
        <taxon>Arthropoda</taxon>
        <taxon>Chelicerata</taxon>
        <taxon>Arachnida</taxon>
        <taxon>Araneae</taxon>
        <taxon>Araneomorphae</taxon>
        <taxon>Entelegynae</taxon>
        <taxon>Araneoidea</taxon>
        <taxon>Nephilidae</taxon>
        <taxon>Trichonephila</taxon>
    </lineage>
</organism>
<dbReference type="Proteomes" id="UP000887159">
    <property type="component" value="Unassembled WGS sequence"/>
</dbReference>
<dbReference type="InterPro" id="IPR050863">
    <property type="entry name" value="CenT-Element_Derived"/>
</dbReference>
<reference evidence="7" key="1">
    <citation type="submission" date="2020-08" db="EMBL/GenBank/DDBJ databases">
        <title>Multicomponent nature underlies the extraordinary mechanical properties of spider dragline silk.</title>
        <authorList>
            <person name="Kono N."/>
            <person name="Nakamura H."/>
            <person name="Mori M."/>
            <person name="Yoshida Y."/>
            <person name="Ohtoshi R."/>
            <person name="Malay A.D."/>
            <person name="Moran D.A.P."/>
            <person name="Tomita M."/>
            <person name="Numata K."/>
            <person name="Arakawa K."/>
        </authorList>
    </citation>
    <scope>NUCLEOTIDE SEQUENCE</scope>
</reference>
<proteinExistence type="predicted"/>
<feature type="domain" description="HTH CENPB-type" evidence="6">
    <location>
        <begin position="60"/>
        <end position="130"/>
    </location>
</feature>
<evidence type="ECO:0000256" key="1">
    <source>
        <dbReference type="ARBA" id="ARBA00004123"/>
    </source>
</evidence>
<comment type="caution">
    <text evidence="7">The sequence shown here is derived from an EMBL/GenBank/DDBJ whole genome shotgun (WGS) entry which is preliminary data.</text>
</comment>
<evidence type="ECO:0000259" key="6">
    <source>
        <dbReference type="PROSITE" id="PS51253"/>
    </source>
</evidence>
<sequence length="287" mass="33041">MSSFKKYKCLTISEKQKVIELVEEGERKVDVAKVFEIPLSSLSTILKNKEKIFSASSSKVRKRVSKGNFPRLEQCLVSWMRQCRGQKIPMGGSLLKENAKAFAKELGIEFSASEGWLTNFKKRNGIFFKKMCGESSSVDINVCSKWQNSLSDIIKEYKPRNIFNTDETRLFFKCLPEKTFTFKKEKYHGGKHSKERLTILLAVNMDGSEKITPLVIGKSAKPRCFKGINSFPTKYRSNKKVWMTTELFNEWLISLNSDMKREKRHILLFLDNCTVHNNAPPLSNVKL</sequence>
<dbReference type="InterPro" id="IPR007889">
    <property type="entry name" value="HTH_Psq"/>
</dbReference>
<evidence type="ECO:0000256" key="3">
    <source>
        <dbReference type="ARBA" id="ARBA00023242"/>
    </source>
</evidence>
<protein>
    <submittedName>
        <fullName evidence="7">Tigger transposable element-derived protein 6</fullName>
    </submittedName>
</protein>
<dbReference type="EMBL" id="BMAU01021170">
    <property type="protein sequence ID" value="GFX92927.1"/>
    <property type="molecule type" value="Genomic_DNA"/>
</dbReference>
<gene>
    <name evidence="7" type="primary">TIGD6</name>
    <name evidence="7" type="ORF">TNCV_914771</name>
</gene>
<dbReference type="PANTHER" id="PTHR19303:SF73">
    <property type="entry name" value="PROTEIN PDC2"/>
    <property type="match status" value="1"/>
</dbReference>
<dbReference type="InterPro" id="IPR009057">
    <property type="entry name" value="Homeodomain-like_sf"/>
</dbReference>
<feature type="DNA-binding region" description="H-T-H motif" evidence="4">
    <location>
        <begin position="28"/>
        <end position="48"/>
    </location>
</feature>
<dbReference type="Gene3D" id="1.10.10.60">
    <property type="entry name" value="Homeodomain-like"/>
    <property type="match status" value="2"/>
</dbReference>